<comment type="similarity">
    <text evidence="2 5">Belongs to the RecX family.</text>
</comment>
<protein>
    <recommendedName>
        <fullName evidence="3 5">Regulatory protein RecX</fullName>
    </recommendedName>
</protein>
<feature type="domain" description="RecX second three-helical" evidence="6">
    <location>
        <begin position="40"/>
        <end position="80"/>
    </location>
</feature>
<evidence type="ECO:0000256" key="5">
    <source>
        <dbReference type="HAMAP-Rule" id="MF_01114"/>
    </source>
</evidence>
<dbReference type="EMBL" id="JYIK01000910">
    <property type="protein sequence ID" value="KWX08976.1"/>
    <property type="molecule type" value="Genomic_DNA"/>
</dbReference>
<dbReference type="OrthoDB" id="5244465at2"/>
<evidence type="ECO:0000313" key="9">
    <source>
        <dbReference type="EMBL" id="KWX04491.1"/>
    </source>
</evidence>
<dbReference type="EMBL" id="JYIJ01000015">
    <property type="protein sequence ID" value="KWX04491.1"/>
    <property type="molecule type" value="Genomic_DNA"/>
</dbReference>
<reference evidence="11" key="2">
    <citation type="submission" date="2015-02" db="EMBL/GenBank/DDBJ databases">
        <title>Physiological reanalysis, assessment of diazotrophy, and genome sequences of multiple isolates of Streptomyces thermoautotrophicus.</title>
        <authorList>
            <person name="MacKellar D.C."/>
            <person name="Lieber L."/>
            <person name="Norman J."/>
            <person name="Bolger A."/>
            <person name="Tobin C."/>
            <person name="Murray J.W."/>
            <person name="Friesen M."/>
            <person name="Prell J."/>
        </authorList>
    </citation>
    <scope>NUCLEOTIDE SEQUENCE [LARGE SCALE GENOMIC DNA]</scope>
    <source>
        <strain evidence="11">UBT1</strain>
    </source>
</reference>
<dbReference type="InterPro" id="IPR053926">
    <property type="entry name" value="RecX_HTH_1st"/>
</dbReference>
<evidence type="ECO:0000259" key="8">
    <source>
        <dbReference type="Pfam" id="PF21982"/>
    </source>
</evidence>
<dbReference type="Gene3D" id="1.10.10.10">
    <property type="entry name" value="Winged helix-like DNA-binding domain superfamily/Winged helix DNA-binding domain"/>
    <property type="match status" value="1"/>
</dbReference>
<dbReference type="GO" id="GO:0005737">
    <property type="term" value="C:cytoplasm"/>
    <property type="evidence" value="ECO:0007669"/>
    <property type="project" value="UniProtKB-SubCell"/>
</dbReference>
<evidence type="ECO:0000256" key="2">
    <source>
        <dbReference type="ARBA" id="ARBA00009695"/>
    </source>
</evidence>
<comment type="function">
    <text evidence="5">Modulates RecA activity.</text>
</comment>
<dbReference type="Proteomes" id="UP000070598">
    <property type="component" value="Unassembled WGS sequence"/>
</dbReference>
<evidence type="ECO:0000313" key="11">
    <source>
        <dbReference type="Proteomes" id="UP000070598"/>
    </source>
</evidence>
<organism evidence="10 11">
    <name type="scientific">Carbonactinospora thermoautotrophica</name>
    <dbReference type="NCBI Taxonomy" id="1469144"/>
    <lineage>
        <taxon>Bacteria</taxon>
        <taxon>Bacillati</taxon>
        <taxon>Actinomycetota</taxon>
        <taxon>Actinomycetes</taxon>
        <taxon>Kitasatosporales</taxon>
        <taxon>Carbonactinosporaceae</taxon>
        <taxon>Carbonactinospora</taxon>
    </lineage>
</organism>
<dbReference type="InterPro" id="IPR003783">
    <property type="entry name" value="Regulatory_RecX"/>
</dbReference>
<dbReference type="GO" id="GO:0006282">
    <property type="term" value="P:regulation of DNA repair"/>
    <property type="evidence" value="ECO:0007669"/>
    <property type="project" value="UniProtKB-UniRule"/>
</dbReference>
<comment type="caution">
    <text evidence="10">The sequence shown here is derived from an EMBL/GenBank/DDBJ whole genome shotgun (WGS) entry which is preliminary data.</text>
</comment>
<evidence type="ECO:0000313" key="10">
    <source>
        <dbReference type="EMBL" id="KWX08976.1"/>
    </source>
</evidence>
<keyword evidence="4 5" id="KW-0963">Cytoplasm</keyword>
<evidence type="ECO:0000313" key="12">
    <source>
        <dbReference type="Proteomes" id="UP000070659"/>
    </source>
</evidence>
<sequence length="164" mass="17846">MLAAAPRTRAQLTTGLRRRGIPDEVIAGVLDRYEDVGMIDDRMFAAAWVESRHAGRGLGRRALAYELRQRGVDEATVAEAVSGLTPDQEYTTARRLAARKLATMSRLDHRTRVRRLAGMLVRKGYGAGLTARVVRDVLAAAGDADAADPVDLDAVLDHLGEPEE</sequence>
<dbReference type="PANTHER" id="PTHR33602:SF1">
    <property type="entry name" value="REGULATORY PROTEIN RECX FAMILY PROTEIN"/>
    <property type="match status" value="1"/>
</dbReference>
<dbReference type="Pfam" id="PF21981">
    <property type="entry name" value="RecX_HTH3"/>
    <property type="match status" value="1"/>
</dbReference>
<feature type="domain" description="RecX third three-helical" evidence="7">
    <location>
        <begin position="87"/>
        <end position="133"/>
    </location>
</feature>
<dbReference type="PANTHER" id="PTHR33602">
    <property type="entry name" value="REGULATORY PROTEIN RECX FAMILY PROTEIN"/>
    <property type="match status" value="1"/>
</dbReference>
<dbReference type="PATRIC" id="fig|1469144.8.peg.3974"/>
<dbReference type="AlphaFoldDB" id="A0A132NG91"/>
<evidence type="ECO:0000259" key="6">
    <source>
        <dbReference type="Pfam" id="PF02631"/>
    </source>
</evidence>
<proteinExistence type="inferred from homology"/>
<dbReference type="HAMAP" id="MF_01114">
    <property type="entry name" value="RecX"/>
    <property type="match status" value="1"/>
</dbReference>
<feature type="domain" description="RecX first three-helical" evidence="8">
    <location>
        <begin position="1"/>
        <end position="32"/>
    </location>
</feature>
<comment type="subcellular location">
    <subcellularLocation>
        <location evidence="1 5">Cytoplasm</location>
    </subcellularLocation>
</comment>
<accession>A0A132NG91</accession>
<dbReference type="Proteomes" id="UP000070659">
    <property type="component" value="Unassembled WGS sequence"/>
</dbReference>
<dbReference type="InterPro" id="IPR053924">
    <property type="entry name" value="RecX_HTH_2nd"/>
</dbReference>
<gene>
    <name evidence="5" type="primary">recX</name>
    <name evidence="9" type="ORF">TH66_07975</name>
    <name evidence="10" type="ORF">TR74_12375</name>
</gene>
<evidence type="ECO:0000256" key="4">
    <source>
        <dbReference type="ARBA" id="ARBA00022490"/>
    </source>
</evidence>
<dbReference type="InterPro" id="IPR036388">
    <property type="entry name" value="WH-like_DNA-bd_sf"/>
</dbReference>
<reference evidence="10 12" key="1">
    <citation type="submission" date="2015-02" db="EMBL/GenBank/DDBJ databases">
        <title>Physiological reanalysis, assessment of diazotrophy, and genome sequences of multiple isolates of Streptomyces thermoautotrophicus.</title>
        <authorList>
            <person name="MacKellar D.C."/>
            <person name="Lieber L."/>
            <person name="Norman J."/>
            <person name="Bolger A."/>
            <person name="Tobin C."/>
            <person name="Murray J.W."/>
            <person name="Prell J."/>
        </authorList>
    </citation>
    <scope>NUCLEOTIDE SEQUENCE [LARGE SCALE GENOMIC DNA]</scope>
    <source>
        <strain evidence="10 12">UBT1</strain>
    </source>
</reference>
<dbReference type="InterPro" id="IPR053925">
    <property type="entry name" value="RecX_HTH_3rd"/>
</dbReference>
<evidence type="ECO:0000256" key="1">
    <source>
        <dbReference type="ARBA" id="ARBA00004496"/>
    </source>
</evidence>
<dbReference type="Pfam" id="PF02631">
    <property type="entry name" value="RecX_HTH2"/>
    <property type="match status" value="1"/>
</dbReference>
<evidence type="ECO:0000256" key="3">
    <source>
        <dbReference type="ARBA" id="ARBA00018111"/>
    </source>
</evidence>
<name>A0A132NG91_9ACTN</name>
<dbReference type="Pfam" id="PF21982">
    <property type="entry name" value="RecX_HTH1"/>
    <property type="match status" value="1"/>
</dbReference>
<evidence type="ECO:0000259" key="7">
    <source>
        <dbReference type="Pfam" id="PF21981"/>
    </source>
</evidence>